<dbReference type="Proteomes" id="UP001652640">
    <property type="component" value="Chromosome 15"/>
</dbReference>
<name>A0ABM4IZS8_ODOVR</name>
<reference evidence="2" key="1">
    <citation type="journal article" date="2022" name="J. Hered.">
        <title>A De Novo Chromosome-Level Genome Assembly of the White-Tailed Deer, Odocoileus Virginianus.</title>
        <authorList>
            <person name="London E.W."/>
            <person name="Roca A.L."/>
            <person name="Novakofski J.E."/>
            <person name="Mateus-Pinilla N.E."/>
        </authorList>
    </citation>
    <scope>NUCLEOTIDE SEQUENCE [LARGE SCALE GENOMIC DNA]</scope>
</reference>
<keyword evidence="2" id="KW-1185">Reference proteome</keyword>
<feature type="region of interest" description="Disordered" evidence="1">
    <location>
        <begin position="16"/>
        <end position="42"/>
    </location>
</feature>
<feature type="region of interest" description="Disordered" evidence="1">
    <location>
        <begin position="129"/>
        <end position="192"/>
    </location>
</feature>
<sequence length="242" mass="27106">MVEVEKLHYERKLNLGRKRIRSPGSQDLDQGRLRGDGNTQRNHTCRIRRTRRRARELLQRIYLISAWKKSDLMENYYSTRLHPSTAFRTCFTDEKMKTRASSSGHIPRLWRYSKKVDSHSFLLLNREHEHDHGDDGEKGDPGEEGKLGKVGRMGPKGVKGELGDAGDQGNIGKTGPIGKKGDKGEKGLPGIPGGKGKAGTVCDCGRYRKVVGQLDISVARLKASMKFVKNDNHVLLFLTAKS</sequence>
<gene>
    <name evidence="3" type="primary">COLEC10</name>
</gene>
<evidence type="ECO:0000256" key="1">
    <source>
        <dbReference type="SAM" id="MobiDB-lite"/>
    </source>
</evidence>
<evidence type="ECO:0000313" key="2">
    <source>
        <dbReference type="Proteomes" id="UP001652640"/>
    </source>
</evidence>
<dbReference type="RefSeq" id="XP_070333322.1">
    <property type="nucleotide sequence ID" value="XM_070477221.1"/>
</dbReference>
<accession>A0ABM4IZS8</accession>
<evidence type="ECO:0000313" key="3">
    <source>
        <dbReference type="RefSeq" id="XP_070333322.1"/>
    </source>
</evidence>
<organism evidence="2 3">
    <name type="scientific">Odocoileus virginianus</name>
    <name type="common">White-tailed deer</name>
    <dbReference type="NCBI Taxonomy" id="9874"/>
    <lineage>
        <taxon>Eukaryota</taxon>
        <taxon>Metazoa</taxon>
        <taxon>Chordata</taxon>
        <taxon>Craniata</taxon>
        <taxon>Vertebrata</taxon>
        <taxon>Euteleostomi</taxon>
        <taxon>Mammalia</taxon>
        <taxon>Eutheria</taxon>
        <taxon>Laurasiatheria</taxon>
        <taxon>Artiodactyla</taxon>
        <taxon>Ruminantia</taxon>
        <taxon>Pecora</taxon>
        <taxon>Cervidae</taxon>
        <taxon>Odocoileinae</taxon>
        <taxon>Odocoileus</taxon>
    </lineage>
</organism>
<dbReference type="PANTHER" id="PTHR24637">
    <property type="entry name" value="COLLAGEN"/>
    <property type="match status" value="1"/>
</dbReference>
<protein>
    <submittedName>
        <fullName evidence="3">Collectin-10 isoform X6</fullName>
    </submittedName>
</protein>
<dbReference type="InterPro" id="IPR008160">
    <property type="entry name" value="Collagen"/>
</dbReference>
<dbReference type="GeneID" id="110134501"/>
<feature type="compositionally biased region" description="Basic and acidic residues" evidence="1">
    <location>
        <begin position="129"/>
        <end position="147"/>
    </location>
</feature>
<proteinExistence type="predicted"/>
<reference evidence="3" key="2">
    <citation type="submission" date="2025-08" db="UniProtKB">
        <authorList>
            <consortium name="RefSeq"/>
        </authorList>
    </citation>
    <scope>IDENTIFICATION</scope>
    <source>
        <tissue evidence="3">Tongue muscle</tissue>
    </source>
</reference>
<dbReference type="Pfam" id="PF01391">
    <property type="entry name" value="Collagen"/>
    <property type="match status" value="1"/>
</dbReference>